<dbReference type="RefSeq" id="WP_048126774.1">
    <property type="nucleotide sequence ID" value="NZ_CP009515.1"/>
</dbReference>
<dbReference type="OrthoDB" id="386821at2157"/>
<dbReference type="HOGENOM" id="CLU_793692_0_0_2"/>
<dbReference type="KEGG" id="mls:MSLAZ_2078"/>
<keyword evidence="2" id="KW-1185">Reference proteome</keyword>
<dbReference type="PATRIC" id="fig|1434111.4.peg.2739"/>
<reference evidence="1 2" key="1">
    <citation type="submission" date="2014-07" db="EMBL/GenBank/DDBJ databases">
        <title>Methanogenic archaea and the global carbon cycle.</title>
        <authorList>
            <person name="Henriksen J.R."/>
            <person name="Luke J."/>
            <person name="Reinhart S."/>
            <person name="Benedict M.N."/>
            <person name="Youngblut N.D."/>
            <person name="Metcalf M.E."/>
            <person name="Whitaker R.J."/>
            <person name="Metcalf W.W."/>
        </authorList>
    </citation>
    <scope>NUCLEOTIDE SEQUENCE [LARGE SCALE GENOMIC DNA]</scope>
    <source>
        <strain evidence="1 2">Z-7289</strain>
    </source>
</reference>
<dbReference type="Proteomes" id="UP000033072">
    <property type="component" value="Chromosome"/>
</dbReference>
<organism evidence="1 2">
    <name type="scientific">Methanosarcina lacustris Z-7289</name>
    <dbReference type="NCBI Taxonomy" id="1434111"/>
    <lineage>
        <taxon>Archaea</taxon>
        <taxon>Methanobacteriati</taxon>
        <taxon>Methanobacteriota</taxon>
        <taxon>Stenosarchaea group</taxon>
        <taxon>Methanomicrobia</taxon>
        <taxon>Methanosarcinales</taxon>
        <taxon>Methanosarcinaceae</taxon>
        <taxon>Methanosarcina</taxon>
    </lineage>
</organism>
<protein>
    <submittedName>
        <fullName evidence="1">Uncharacterized protein</fullName>
    </submittedName>
</protein>
<accession>A0A0E3S372</accession>
<dbReference type="STRING" id="1434111.MSLAZ_2078"/>
<sequence>MKFLKFSLSSDMLILGERFKKGQYRPVITTIPYSQITGALRARYGNGKYGKEASQIHACGHFLFNNEPEFRESKVEVLNYAPRGRATNLSVLPIYTEYLRDVKGFVYIQVTDDISEIIKDSQKGSIRVFMGGFKSKGFGMCELNYEETLEIAEELEEGELNTRLPLAKLESCNDDYDEINSDLNSGKVTPFLENTFGIKEIKTANLGYLFEPLTRTQGKYVLSLFEGSIVIAPKFLLKNKDVGEKLESQKDLVEKAVGEIRNDKIVNEAISKRGFSNKLLNTVGDVYEKGGAGTARVYLSDKISKPNEKRQARAILNAINIIEKYPSIDRATGRFIIKTINTNVGEEND</sequence>
<dbReference type="GeneID" id="24806872"/>
<evidence type="ECO:0000313" key="2">
    <source>
        <dbReference type="Proteomes" id="UP000033072"/>
    </source>
</evidence>
<proteinExistence type="predicted"/>
<name>A0A0E3S372_9EURY</name>
<dbReference type="AlphaFoldDB" id="A0A0E3S372"/>
<dbReference type="EMBL" id="CP009515">
    <property type="protein sequence ID" value="AKB75339.1"/>
    <property type="molecule type" value="Genomic_DNA"/>
</dbReference>
<gene>
    <name evidence="1" type="ORF">MSLAZ_2078</name>
</gene>
<evidence type="ECO:0000313" key="1">
    <source>
        <dbReference type="EMBL" id="AKB75339.1"/>
    </source>
</evidence>